<dbReference type="InterPro" id="IPR052539">
    <property type="entry name" value="MGD_biosynthesis_adapter"/>
</dbReference>
<sequence length="175" mass="19467">MIVFQIVGYSDAGKTTVTAELLAALAAKNYQTATVKHHGHGKSLPDPDYNKDTWKHRQAGAEASLAVTETGYQLTAANSRAFPLEKWLEIYKLLEIDVVLIEGFKYADYPKVLLVRQTDDSKRLLTELTNVRAVLYASEESGDSIKTNFNGYAGSSFNTAGFINWFFQEYIAEGD</sequence>
<comment type="caution">
    <text evidence="2">The sequence shown here is derived from an EMBL/GenBank/DDBJ whole genome shotgun (WGS) entry which is preliminary data.</text>
</comment>
<organism evidence="2 3">
    <name type="scientific">Salisediminibacterium halotolerans</name>
    <dbReference type="NCBI Taxonomy" id="517425"/>
    <lineage>
        <taxon>Bacteria</taxon>
        <taxon>Bacillati</taxon>
        <taxon>Bacillota</taxon>
        <taxon>Bacilli</taxon>
        <taxon>Bacillales</taxon>
        <taxon>Bacillaceae</taxon>
        <taxon>Salisediminibacterium</taxon>
    </lineage>
</organism>
<dbReference type="STRING" id="1464123.SAMN05444126_12025"/>
<evidence type="ECO:0000313" key="2">
    <source>
        <dbReference type="EMBL" id="SES20159.1"/>
    </source>
</evidence>
<dbReference type="NCBIfam" id="TIGR00176">
    <property type="entry name" value="mobB"/>
    <property type="match status" value="1"/>
</dbReference>
<dbReference type="AlphaFoldDB" id="A0A1H9VF18"/>
<dbReference type="OrthoDB" id="9786803at2"/>
<dbReference type="PANTHER" id="PTHR40072">
    <property type="entry name" value="MOLYBDOPTERIN-GUANINE DINUCLEOTIDE BIOSYNTHESIS ADAPTER PROTEIN-RELATED"/>
    <property type="match status" value="1"/>
</dbReference>
<dbReference type="Gene3D" id="3.40.50.300">
    <property type="entry name" value="P-loop containing nucleotide triphosphate hydrolases"/>
    <property type="match status" value="1"/>
</dbReference>
<evidence type="ECO:0000313" key="3">
    <source>
        <dbReference type="Proteomes" id="UP000199318"/>
    </source>
</evidence>
<protein>
    <submittedName>
        <fullName evidence="2">Molybdopterin-guanine dinucleotide biosynthesis protein B</fullName>
    </submittedName>
</protein>
<name>A0A1H9VF18_9BACI</name>
<dbReference type="InterPro" id="IPR027417">
    <property type="entry name" value="P-loop_NTPase"/>
</dbReference>
<dbReference type="Pfam" id="PF03205">
    <property type="entry name" value="MobB"/>
    <property type="match status" value="1"/>
</dbReference>
<dbReference type="EMBL" id="FOGV01000020">
    <property type="protein sequence ID" value="SES20159.1"/>
    <property type="molecule type" value="Genomic_DNA"/>
</dbReference>
<dbReference type="GO" id="GO:0006777">
    <property type="term" value="P:Mo-molybdopterin cofactor biosynthetic process"/>
    <property type="evidence" value="ECO:0007669"/>
    <property type="project" value="InterPro"/>
</dbReference>
<gene>
    <name evidence="2" type="ORF">SAMN05444126_12025</name>
</gene>
<dbReference type="InterPro" id="IPR004435">
    <property type="entry name" value="MobB_dom"/>
</dbReference>
<feature type="domain" description="Molybdopterin-guanine dinucleotide biosynthesis protein B (MobB)" evidence="1">
    <location>
        <begin position="3"/>
        <end position="134"/>
    </location>
</feature>
<dbReference type="PANTHER" id="PTHR40072:SF1">
    <property type="entry name" value="MOLYBDOPTERIN-GUANINE DINUCLEOTIDE BIOSYNTHESIS ADAPTER PROTEIN"/>
    <property type="match status" value="1"/>
</dbReference>
<dbReference type="Proteomes" id="UP000199318">
    <property type="component" value="Unassembled WGS sequence"/>
</dbReference>
<dbReference type="GO" id="GO:0005525">
    <property type="term" value="F:GTP binding"/>
    <property type="evidence" value="ECO:0007669"/>
    <property type="project" value="InterPro"/>
</dbReference>
<proteinExistence type="predicted"/>
<reference evidence="3" key="1">
    <citation type="submission" date="2016-10" db="EMBL/GenBank/DDBJ databases">
        <authorList>
            <person name="de Groot N.N."/>
        </authorList>
    </citation>
    <scope>NUCLEOTIDE SEQUENCE [LARGE SCALE GENOMIC DNA]</scope>
    <source>
        <strain evidence="3">10nlg</strain>
    </source>
</reference>
<keyword evidence="3" id="KW-1185">Reference proteome</keyword>
<accession>A0A1H9VF18</accession>
<evidence type="ECO:0000259" key="1">
    <source>
        <dbReference type="Pfam" id="PF03205"/>
    </source>
</evidence>
<dbReference type="RefSeq" id="WP_093073736.1">
    <property type="nucleotide sequence ID" value="NZ_FOGV01000020.1"/>
</dbReference>
<dbReference type="SUPFAM" id="SSF52540">
    <property type="entry name" value="P-loop containing nucleoside triphosphate hydrolases"/>
    <property type="match status" value="1"/>
</dbReference>